<gene>
    <name evidence="2" type="ORF">EWM59_13630</name>
</gene>
<dbReference type="RefSeq" id="WP_130021532.1">
    <property type="nucleotide sequence ID" value="NZ_SEWF01000018.1"/>
</dbReference>
<evidence type="ECO:0008006" key="4">
    <source>
        <dbReference type="Google" id="ProtNLM"/>
    </source>
</evidence>
<name>A0A4Q5LYS0_9BACT</name>
<dbReference type="AlphaFoldDB" id="A0A4Q5LYS0"/>
<feature type="signal peptide" evidence="1">
    <location>
        <begin position="1"/>
        <end position="20"/>
    </location>
</feature>
<keyword evidence="1" id="KW-0732">Signal</keyword>
<proteinExistence type="predicted"/>
<comment type="caution">
    <text evidence="2">The sequence shown here is derived from an EMBL/GenBank/DDBJ whole genome shotgun (WGS) entry which is preliminary data.</text>
</comment>
<sequence length="1004" mass="114071">MKKTILLFALIIGSLYPAFSQRVLKDIAQGTDNAYVFQGGSFSSGDTLFFRANDTKDGNYAYYITNGQSGSIKKISTNEFNHRNFSNPPTSYKFKNSNYLYLQGNLYQIKNDSTYLVKYVYYGYEFNFLGFFQLNNQLYFLIHDRNGNALDYWKTDGTEAGTSLQKKIIMPDRIQYPGQGFYLNNKYYHSFYDGSINFFVTDGTISGTTTFKNNRVSMYGYEVVNNDMYFQRSDAGDYRIKLWKSKGDSLSTQKVVSEIDGDTNYSVHIPFKFANELYFISFSNGQIRISKFNSTTSEVNHVTNTLINLQNYILINAQKFYYADISPDYNSINFYENNGSLESNTFRFSIPQNYNDLFNYYSSGNKLYICQQKRIAVNNVNEFAGDAIYWVFDGNTVKKISDLAPGLAFGSYNNAVGVVNDIFYFSASDGQHGYELWRTDGTAAGTFMVKDINTQIASSNPRLMFGLGDYVYFTADDISHGNEVWRTNGSTTSLYAEFDGSNTNSHVLDTEFHNKAKFKNNYIANLSNKFVEFTPTGTLKLLSALPIRSSSTQVEFNDSLYFCGSDGNLWKSDATFLNPKLAVYLDSLNNGTGNYGVFGITKVDTMLFFISNDFSTLWKTNGKKSGTVKLFQAQPDQLPGTSLNSGIKIWPMQKKILFEKYNYGEPGNAYELWVSDGTTNGTKKLLTPLGYNSLGVYNDKLYFINNGTLWCSNGTSAGTQHIDNRNFAAGKQLKDKFYLTINTGSGIDYYELDKNNQIKHLITIDNVVNDFPYGTGKFFNIDDRYLLTHVSTPTHLHFYITDGNKENFKKVLVLKSTTVSEDEDKFLYHNKKIYFSATDTLKGQELWIWDFECPDGYTIRDAITKDSTIIYGKNIWGQSSISNNKTVTYDAKNGITLQPGFEAPKGAVFKTKLVGCANNTSNTIEDNNLNTNEPLVKINTATTYPQLMDFLYYFPNKALKEIYERAQQNKSLPISWEIVTEKDIYRLDLKIGTSVLKGWLPKKN</sequence>
<dbReference type="NCBIfam" id="TIGR04534">
    <property type="entry name" value="ELWxxDGT_rpt"/>
    <property type="match status" value="1"/>
</dbReference>
<evidence type="ECO:0000313" key="2">
    <source>
        <dbReference type="EMBL" id="RYU95086.1"/>
    </source>
</evidence>
<keyword evidence="3" id="KW-1185">Reference proteome</keyword>
<dbReference type="SUPFAM" id="SSF82171">
    <property type="entry name" value="DPP6 N-terminal domain-like"/>
    <property type="match status" value="1"/>
</dbReference>
<dbReference type="Proteomes" id="UP000293162">
    <property type="component" value="Unassembled WGS sequence"/>
</dbReference>
<evidence type="ECO:0000256" key="1">
    <source>
        <dbReference type="SAM" id="SignalP"/>
    </source>
</evidence>
<dbReference type="EMBL" id="SEWF01000018">
    <property type="protein sequence ID" value="RYU95086.1"/>
    <property type="molecule type" value="Genomic_DNA"/>
</dbReference>
<feature type="chain" id="PRO_5020295611" description="DUF5050 domain-containing protein" evidence="1">
    <location>
        <begin position="21"/>
        <end position="1004"/>
    </location>
</feature>
<dbReference type="NCBIfam" id="NF045639">
    <property type="entry name" value="GCX_COOH"/>
    <property type="match status" value="1"/>
</dbReference>
<dbReference type="OrthoDB" id="1492101at2"/>
<protein>
    <recommendedName>
        <fullName evidence="4">DUF5050 domain-containing protein</fullName>
    </recommendedName>
</protein>
<dbReference type="InterPro" id="IPR030916">
    <property type="entry name" value="ELWxxDGT_rpt"/>
</dbReference>
<reference evidence="2 3" key="1">
    <citation type="submission" date="2019-02" db="EMBL/GenBank/DDBJ databases">
        <title>Bacterial novel species Emticicia sp. 17J42-9 isolated from soil.</title>
        <authorList>
            <person name="Jung H.-Y."/>
        </authorList>
    </citation>
    <scope>NUCLEOTIDE SEQUENCE [LARGE SCALE GENOMIC DNA]</scope>
    <source>
        <strain evidence="2 3">17J42-9</strain>
    </source>
</reference>
<organism evidence="2 3">
    <name type="scientific">Emticicia agri</name>
    <dbReference type="NCBI Taxonomy" id="2492393"/>
    <lineage>
        <taxon>Bacteria</taxon>
        <taxon>Pseudomonadati</taxon>
        <taxon>Bacteroidota</taxon>
        <taxon>Cytophagia</taxon>
        <taxon>Cytophagales</taxon>
        <taxon>Leadbetterellaceae</taxon>
        <taxon>Emticicia</taxon>
    </lineage>
</organism>
<evidence type="ECO:0000313" key="3">
    <source>
        <dbReference type="Proteomes" id="UP000293162"/>
    </source>
</evidence>
<accession>A0A4Q5LYS0</accession>
<dbReference type="InterPro" id="IPR055015">
    <property type="entry name" value="GCX_COOH"/>
</dbReference>